<accession>A0A064CRR1</accession>
<dbReference type="AlphaFoldDB" id="A0A064CRR1"/>
<gene>
    <name evidence="1" type="ORF">Y900_021255</name>
</gene>
<comment type="caution">
    <text evidence="1">The sequence shown here is derived from an EMBL/GenBank/DDBJ whole genome shotgun (WGS) entry which is preliminary data.</text>
</comment>
<sequence length="111" mass="11395">MKSHQMTKNNRGKSGRALAVAVLGIGTAVLGLGFSSFNPPASQIASGPQPCVNGIVPLNPYVVNCNLPSRANQVVGAAPDAGAIIGCRHNLACLALYVNYPGQLLVPGYQP</sequence>
<name>A0A064CRR1_9MYCO</name>
<organism evidence="1 2">
    <name type="scientific">Mycolicibacterium aromaticivorans JS19b1 = JCM 16368</name>
    <dbReference type="NCBI Taxonomy" id="1440774"/>
    <lineage>
        <taxon>Bacteria</taxon>
        <taxon>Bacillati</taxon>
        <taxon>Actinomycetota</taxon>
        <taxon>Actinomycetes</taxon>
        <taxon>Mycobacteriales</taxon>
        <taxon>Mycobacteriaceae</taxon>
        <taxon>Mycolicibacterium</taxon>
    </lineage>
</organism>
<dbReference type="Proteomes" id="UP000022835">
    <property type="component" value="Unassembled WGS sequence"/>
</dbReference>
<evidence type="ECO:0000313" key="1">
    <source>
        <dbReference type="EMBL" id="KDF01394.1"/>
    </source>
</evidence>
<evidence type="ECO:0000313" key="2">
    <source>
        <dbReference type="Proteomes" id="UP000022835"/>
    </source>
</evidence>
<protein>
    <submittedName>
        <fullName evidence="1">Uncharacterized protein</fullName>
    </submittedName>
</protein>
<keyword evidence="2" id="KW-1185">Reference proteome</keyword>
<proteinExistence type="predicted"/>
<dbReference type="EMBL" id="JALN02000001">
    <property type="protein sequence ID" value="KDF01394.1"/>
    <property type="molecule type" value="Genomic_DNA"/>
</dbReference>
<dbReference type="RefSeq" id="WP_237752611.1">
    <property type="nucleotide sequence ID" value="NZ_JALN02000001.1"/>
</dbReference>
<reference evidence="1" key="1">
    <citation type="submission" date="2014-05" db="EMBL/GenBank/DDBJ databases">
        <title>Genome sequence of Mycobacterium aromaticivorans strain JS19b1T (= DSM 45407T).</title>
        <authorList>
            <person name="Kwak Y."/>
            <person name="Park G.-S."/>
            <person name="Li Q.X."/>
            <person name="Lee S.-E."/>
            <person name="Shin J.-H."/>
        </authorList>
    </citation>
    <scope>NUCLEOTIDE SEQUENCE [LARGE SCALE GENOMIC DNA]</scope>
    <source>
        <strain evidence="1">JS19b1</strain>
    </source>
</reference>
<dbReference type="eggNOG" id="ENOG5032CB1">
    <property type="taxonomic scope" value="Bacteria"/>
</dbReference>